<gene>
    <name evidence="1" type="ORF">PCIT_05422</name>
</gene>
<dbReference type="EMBL" id="AHBZ02000060">
    <property type="protein sequence ID" value="ERG19692.1"/>
    <property type="molecule type" value="Genomic_DNA"/>
</dbReference>
<dbReference type="AlphaFoldDB" id="U1JRQ6"/>
<organism evidence="1">
    <name type="scientific">Pseudoalteromonas citrea DSM 8771</name>
    <dbReference type="NCBI Taxonomy" id="1117314"/>
    <lineage>
        <taxon>Bacteria</taxon>
        <taxon>Pseudomonadati</taxon>
        <taxon>Pseudomonadota</taxon>
        <taxon>Gammaproteobacteria</taxon>
        <taxon>Alteromonadales</taxon>
        <taxon>Pseudoalteromonadaceae</taxon>
        <taxon>Pseudoalteromonas</taxon>
    </lineage>
</organism>
<name>U1JRQ6_9GAMM</name>
<protein>
    <submittedName>
        <fullName evidence="1">Uncharacterized protein</fullName>
    </submittedName>
</protein>
<comment type="caution">
    <text evidence="1">The sequence shown here is derived from an EMBL/GenBank/DDBJ whole genome shotgun (WGS) entry which is preliminary data.</text>
</comment>
<accession>U1JRQ6</accession>
<evidence type="ECO:0000313" key="1">
    <source>
        <dbReference type="EMBL" id="ERG19692.1"/>
    </source>
</evidence>
<reference evidence="1" key="2">
    <citation type="submission" date="2013-04" db="EMBL/GenBank/DDBJ databases">
        <title>Genome sequence of Pseudoalteromonas citrea.</title>
        <authorList>
            <person name="Xie B.-B."/>
            <person name="Rong J.-C."/>
            <person name="Qin Q.-L."/>
            <person name="Shu Y.-L."/>
            <person name="Zhang Y.-Z."/>
        </authorList>
    </citation>
    <scope>NUCLEOTIDE SEQUENCE</scope>
    <source>
        <strain evidence="1">NCIMB 1889</strain>
    </source>
</reference>
<sequence>MINHIGLAFCLSPAVPLIELIERRIFWYKCVLRDMANKGVKFHNNSEYKAIVSDINLFSDLGCLSDANELSELLSRCVDEN</sequence>
<dbReference type="STRING" id="1117314.PCIT_05422"/>
<proteinExistence type="predicted"/>
<reference evidence="1" key="1">
    <citation type="journal article" date="2012" name="J. Bacteriol.">
        <title>Genome sequences of type strains of seven species of the marine bacterium Pseudoalteromonas.</title>
        <authorList>
            <person name="Xie B.B."/>
            <person name="Shu Y.L."/>
            <person name="Qin Q.L."/>
            <person name="Rong J.C."/>
            <person name="Zhang X.Y."/>
            <person name="Chen X.L."/>
            <person name="Shi M."/>
            <person name="He H.L."/>
            <person name="Zhou B.C."/>
            <person name="Zhang Y.Z."/>
        </authorList>
    </citation>
    <scope>NUCLEOTIDE SEQUENCE [LARGE SCALE GENOMIC DNA]</scope>
    <source>
        <strain evidence="1">NCIMB 1889</strain>
    </source>
</reference>